<dbReference type="PROSITE" id="PS00379">
    <property type="entry name" value="CDP_ALCOHOL_P_TRANSF"/>
    <property type="match status" value="1"/>
</dbReference>
<dbReference type="GO" id="GO:0016780">
    <property type="term" value="F:phosphotransferase activity, for other substituted phosphate groups"/>
    <property type="evidence" value="ECO:0007669"/>
    <property type="project" value="InterPro"/>
</dbReference>
<keyword evidence="8" id="KW-0594">Phospholipid biosynthesis</keyword>
<evidence type="ECO:0000313" key="12">
    <source>
        <dbReference type="Proteomes" id="UP000515152"/>
    </source>
</evidence>
<evidence type="ECO:0000256" key="1">
    <source>
        <dbReference type="ARBA" id="ARBA00004141"/>
    </source>
</evidence>
<evidence type="ECO:0000256" key="9">
    <source>
        <dbReference type="ARBA" id="ARBA00023264"/>
    </source>
</evidence>
<evidence type="ECO:0000256" key="3">
    <source>
        <dbReference type="ARBA" id="ARBA00022679"/>
    </source>
</evidence>
<dbReference type="InterPro" id="IPR000462">
    <property type="entry name" value="CDP-OH_P_trans"/>
</dbReference>
<keyword evidence="12" id="KW-1185">Reference proteome</keyword>
<keyword evidence="2" id="KW-0444">Lipid biosynthesis</keyword>
<dbReference type="PANTHER" id="PTHR15362:SF13">
    <property type="entry name" value="SI:CH1073-145M9.1"/>
    <property type="match status" value="1"/>
</dbReference>
<evidence type="ECO:0000256" key="4">
    <source>
        <dbReference type="ARBA" id="ARBA00022692"/>
    </source>
</evidence>
<feature type="transmembrane region" description="Helical" evidence="11">
    <location>
        <begin position="168"/>
        <end position="193"/>
    </location>
</feature>
<proteinExistence type="inferred from homology"/>
<keyword evidence="7 11" id="KW-0472">Membrane</keyword>
<keyword evidence="5 11" id="KW-1133">Transmembrane helix</keyword>
<gene>
    <name evidence="13" type="primary">si:ch1073-145m9.1</name>
</gene>
<dbReference type="GO" id="GO:0008654">
    <property type="term" value="P:phospholipid biosynthetic process"/>
    <property type="evidence" value="ECO:0007669"/>
    <property type="project" value="UniProtKB-KW"/>
</dbReference>
<evidence type="ECO:0000256" key="11">
    <source>
        <dbReference type="SAM" id="Phobius"/>
    </source>
</evidence>
<dbReference type="KEGG" id="char:116221841"/>
<keyword evidence="4 11" id="KW-0812">Transmembrane</keyword>
<keyword evidence="3 10" id="KW-0808">Transferase</keyword>
<feature type="transmembrane region" description="Helical" evidence="11">
    <location>
        <begin position="12"/>
        <end position="35"/>
    </location>
</feature>
<evidence type="ECO:0000256" key="8">
    <source>
        <dbReference type="ARBA" id="ARBA00023209"/>
    </source>
</evidence>
<dbReference type="GeneID" id="116221841"/>
<organism evidence="12 13">
    <name type="scientific">Clupea harengus</name>
    <name type="common">Atlantic herring</name>
    <dbReference type="NCBI Taxonomy" id="7950"/>
    <lineage>
        <taxon>Eukaryota</taxon>
        <taxon>Metazoa</taxon>
        <taxon>Chordata</taxon>
        <taxon>Craniata</taxon>
        <taxon>Vertebrata</taxon>
        <taxon>Euteleostomi</taxon>
        <taxon>Actinopterygii</taxon>
        <taxon>Neopterygii</taxon>
        <taxon>Teleostei</taxon>
        <taxon>Clupei</taxon>
        <taxon>Clupeiformes</taxon>
        <taxon>Clupeoidei</taxon>
        <taxon>Clupeidae</taxon>
        <taxon>Clupea</taxon>
    </lineage>
</organism>
<evidence type="ECO:0000256" key="10">
    <source>
        <dbReference type="RuleBase" id="RU003750"/>
    </source>
</evidence>
<keyword evidence="6" id="KW-0443">Lipid metabolism</keyword>
<name>A0A6P8G1X6_CLUHA</name>
<protein>
    <submittedName>
        <fullName evidence="13">CDP-diacylglycerol--glycerol-3-phosphate 3-phosphatidyltransferase</fullName>
    </submittedName>
</protein>
<dbReference type="Proteomes" id="UP000515152">
    <property type="component" value="Chromosome 9"/>
</dbReference>
<dbReference type="Pfam" id="PF01066">
    <property type="entry name" value="CDP-OH_P_transf"/>
    <property type="match status" value="1"/>
</dbReference>
<sequence length="203" mass="23454">MTLKICFYVPNIIGYIRIVLILAAWCAFNSPALFFPAYLTSVILDGIDGWVARRLEQTSRFGAWLDVIVDNMGRSMVWNMLFQWGWLISTLEWCVFVCNHSAFGVHWKSNFKKSPYWVKAVMAKGFKTPLGVFTIAGLHVLPVWLYGYQHGVLTNTFYIPEWFQGLGLMLLAAGRLLCMSVEMWCIWIHVHYLTDVEDTKKKN</sequence>
<dbReference type="RefSeq" id="XP_031429492.1">
    <property type="nucleotide sequence ID" value="XM_031573632.2"/>
</dbReference>
<keyword evidence="9" id="KW-1208">Phospholipid metabolism</keyword>
<dbReference type="GO" id="GO:0016020">
    <property type="term" value="C:membrane"/>
    <property type="evidence" value="ECO:0007669"/>
    <property type="project" value="UniProtKB-SubCell"/>
</dbReference>
<dbReference type="OrthoDB" id="10251079at2759"/>
<feature type="transmembrane region" description="Helical" evidence="11">
    <location>
        <begin position="84"/>
        <end position="107"/>
    </location>
</feature>
<evidence type="ECO:0000313" key="13">
    <source>
        <dbReference type="RefSeq" id="XP_031429492.1"/>
    </source>
</evidence>
<reference evidence="13" key="1">
    <citation type="submission" date="2025-08" db="UniProtKB">
        <authorList>
            <consortium name="RefSeq"/>
        </authorList>
    </citation>
    <scope>IDENTIFICATION</scope>
</reference>
<dbReference type="InterPro" id="IPR048254">
    <property type="entry name" value="CDP_ALCOHOL_P_TRANSF_CS"/>
</dbReference>
<evidence type="ECO:0000256" key="2">
    <source>
        <dbReference type="ARBA" id="ARBA00022516"/>
    </source>
</evidence>
<comment type="subcellular location">
    <subcellularLocation>
        <location evidence="1">Membrane</location>
        <topology evidence="1">Multi-pass membrane protein</topology>
    </subcellularLocation>
</comment>
<dbReference type="Gene3D" id="1.20.120.1760">
    <property type="match status" value="1"/>
</dbReference>
<evidence type="ECO:0000256" key="5">
    <source>
        <dbReference type="ARBA" id="ARBA00022989"/>
    </source>
</evidence>
<dbReference type="PANTHER" id="PTHR15362">
    <property type="entry name" value="PHOSPHATIDYLINOSITOL SYNTHASE"/>
    <property type="match status" value="1"/>
</dbReference>
<comment type="similarity">
    <text evidence="10">Belongs to the CDP-alcohol phosphatidyltransferase class-I family.</text>
</comment>
<evidence type="ECO:0000256" key="6">
    <source>
        <dbReference type="ARBA" id="ARBA00023098"/>
    </source>
</evidence>
<dbReference type="AlphaFoldDB" id="A0A6P8G1X6"/>
<evidence type="ECO:0000256" key="7">
    <source>
        <dbReference type="ARBA" id="ARBA00023136"/>
    </source>
</evidence>
<dbReference type="InterPro" id="IPR043130">
    <property type="entry name" value="CDP-OH_PTrfase_TM_dom"/>
</dbReference>
<accession>A0A6P8G1X6</accession>
<feature type="transmembrane region" description="Helical" evidence="11">
    <location>
        <begin position="128"/>
        <end position="148"/>
    </location>
</feature>